<evidence type="ECO:0000313" key="7">
    <source>
        <dbReference type="EMBL" id="GGM16285.1"/>
    </source>
</evidence>
<dbReference type="NCBIfam" id="TIGR01596">
    <property type="entry name" value="cas3_HD"/>
    <property type="match status" value="1"/>
</dbReference>
<evidence type="ECO:0000259" key="6">
    <source>
        <dbReference type="PROSITE" id="PS51643"/>
    </source>
</evidence>
<proteinExistence type="predicted"/>
<evidence type="ECO:0000313" key="8">
    <source>
        <dbReference type="Proteomes" id="UP000661918"/>
    </source>
</evidence>
<dbReference type="Pfam" id="PF01966">
    <property type="entry name" value="HD"/>
    <property type="match status" value="1"/>
</dbReference>
<reference evidence="8" key="1">
    <citation type="journal article" date="2019" name="Int. J. Syst. Evol. Microbiol.">
        <title>The Global Catalogue of Microorganisms (GCM) 10K type strain sequencing project: providing services to taxonomists for standard genome sequencing and annotation.</title>
        <authorList>
            <consortium name="The Broad Institute Genomics Platform"/>
            <consortium name="The Broad Institute Genome Sequencing Center for Infectious Disease"/>
            <person name="Wu L."/>
            <person name="Ma J."/>
        </authorList>
    </citation>
    <scope>NUCLEOTIDE SEQUENCE [LARGE SCALE GENOMIC DNA]</scope>
    <source>
        <strain evidence="8">JCM 15443</strain>
    </source>
</reference>
<sequence length="769" mass="85523">MTVFYGHTNPNDPPHDKSRWQLMKDHALNVADRARRNAEAFGEGPRAELAGQLHDLGKYGELFQKRLEGKERGLDHWSVGAFFAKHHYRDAALALVVQGHHIGLQQGNKDALDEFTLESLKASHPLELRLTESEPHVTNFKLLLSRLMADGVTPVGARKPELRSGQGAAEMLDTRMLFSALVDADYLDTEDAMRLDGTLPRPVNKGLDAARALCALEAKLSGLGANTDVPEETRQLRADLMQACREAGLEHDRLWTLTAPTGSGKTFAMLLFALTRAAAVQASGQPIRRIVVVLPFLSILDQTVEEYRNLFSAAGFPPEFVLEHHSLAGLRSDESQGGQDDGEARQPGPDARLFVQNWDAPIIITTSVQLLESLHANRPGACRKLHRLAHSVILMDEVQTLPVALAVPTLKTLSRLTSEKYGAVVVMATATQPAFDTLSSEVLEAGLNDGWHPREMAPPGLRLFERSRRVNPVWHLDESVEWSAVQYWVRAEPQVLSIVNMRKHALELVKSLEGIPGLRHMSTYLCPAHRRTILAGIRADLKSGADVRVIATQCVEAGVDLDFPTVLRALGPLDSIAQAAGRCNRHKKRPSGELRVFLPSDEQYPTPAYRRAAQVALTMYRAGGLNLDDPATFRRFYEQLWRYESTHLEVLRQAVERQDYPEVAALYRLINNDSVNVVVPYGEGRALINKARQDGIDRHWMKRAQLYTVSVFRGRDGTLPAHLEPVNYRPRGGALPQPAPDWYLAHDGSYDEHMFGYLPDGGSADPFNQ</sequence>
<dbReference type="InterPro" id="IPR011545">
    <property type="entry name" value="DEAD/DEAH_box_helicase_dom"/>
</dbReference>
<organism evidence="7 8">
    <name type="scientific">Deinococcus aerophilus</name>
    <dbReference type="NCBI Taxonomy" id="522488"/>
    <lineage>
        <taxon>Bacteria</taxon>
        <taxon>Thermotogati</taxon>
        <taxon>Deinococcota</taxon>
        <taxon>Deinococci</taxon>
        <taxon>Deinococcales</taxon>
        <taxon>Deinococcaceae</taxon>
        <taxon>Deinococcus</taxon>
    </lineage>
</organism>
<name>A0ABQ2GWZ9_9DEIO</name>
<keyword evidence="8" id="KW-1185">Reference proteome</keyword>
<comment type="caution">
    <text evidence="7">The sequence shown here is derived from an EMBL/GenBank/DDBJ whole genome shotgun (WGS) entry which is preliminary data.</text>
</comment>
<dbReference type="Proteomes" id="UP000661918">
    <property type="component" value="Unassembled WGS sequence"/>
</dbReference>
<keyword evidence="2" id="KW-0378">Hydrolase</keyword>
<dbReference type="Pfam" id="PF22590">
    <property type="entry name" value="Cas3-like_C_2"/>
    <property type="match status" value="1"/>
</dbReference>
<keyword evidence="4" id="KW-0067">ATP-binding</keyword>
<evidence type="ECO:0000256" key="2">
    <source>
        <dbReference type="ARBA" id="ARBA00022801"/>
    </source>
</evidence>
<dbReference type="Pfam" id="PF00270">
    <property type="entry name" value="DEAD"/>
    <property type="match status" value="1"/>
</dbReference>
<evidence type="ECO:0000256" key="5">
    <source>
        <dbReference type="ARBA" id="ARBA00023118"/>
    </source>
</evidence>
<dbReference type="SUPFAM" id="SSF52540">
    <property type="entry name" value="P-loop containing nucleoside triphosphate hydrolases"/>
    <property type="match status" value="1"/>
</dbReference>
<protein>
    <submittedName>
        <fullName evidence="7">CRISPR-associated helicase/endonuclease Cas3</fullName>
    </submittedName>
</protein>
<keyword evidence="3" id="KW-0347">Helicase</keyword>
<feature type="domain" description="HD Cas3-type" evidence="6">
    <location>
        <begin position="16"/>
        <end position="187"/>
    </location>
</feature>
<dbReference type="SUPFAM" id="SSF109604">
    <property type="entry name" value="HD-domain/PDEase-like"/>
    <property type="match status" value="1"/>
</dbReference>
<evidence type="ECO:0000256" key="1">
    <source>
        <dbReference type="ARBA" id="ARBA00022741"/>
    </source>
</evidence>
<accession>A0ABQ2GWZ9</accession>
<gene>
    <name evidence="7" type="ORF">GCM10010841_25800</name>
</gene>
<dbReference type="EMBL" id="BMOM01000024">
    <property type="protein sequence ID" value="GGM16285.1"/>
    <property type="molecule type" value="Genomic_DNA"/>
</dbReference>
<evidence type="ECO:0000256" key="3">
    <source>
        <dbReference type="ARBA" id="ARBA00022806"/>
    </source>
</evidence>
<dbReference type="InterPro" id="IPR006674">
    <property type="entry name" value="HD_domain"/>
</dbReference>
<dbReference type="InterPro" id="IPR014001">
    <property type="entry name" value="Helicase_ATP-bd"/>
</dbReference>
<keyword evidence="1" id="KW-0547">Nucleotide-binding</keyword>
<dbReference type="CDD" id="cd17930">
    <property type="entry name" value="DEXHc_cas3"/>
    <property type="match status" value="1"/>
</dbReference>
<dbReference type="RefSeq" id="WP_188904777.1">
    <property type="nucleotide sequence ID" value="NZ_BMOM01000024.1"/>
</dbReference>
<dbReference type="InterPro" id="IPR006483">
    <property type="entry name" value="CRISPR-assoc_Cas3_HD"/>
</dbReference>
<keyword evidence="5" id="KW-0051">Antiviral defense</keyword>
<dbReference type="CDD" id="cd09641">
    <property type="entry name" value="Cas3''_I"/>
    <property type="match status" value="1"/>
</dbReference>
<dbReference type="InterPro" id="IPR027417">
    <property type="entry name" value="P-loop_NTPase"/>
</dbReference>
<dbReference type="Gene3D" id="1.10.3210.10">
    <property type="entry name" value="Hypothetical protein af1432"/>
    <property type="match status" value="1"/>
</dbReference>
<evidence type="ECO:0000256" key="4">
    <source>
        <dbReference type="ARBA" id="ARBA00022840"/>
    </source>
</evidence>
<dbReference type="SMART" id="SM00487">
    <property type="entry name" value="DEXDc"/>
    <property type="match status" value="1"/>
</dbReference>
<dbReference type="InterPro" id="IPR054712">
    <property type="entry name" value="Cas3-like_dom"/>
</dbReference>
<dbReference type="PROSITE" id="PS51643">
    <property type="entry name" value="HD_CAS3"/>
    <property type="match status" value="1"/>
</dbReference>
<dbReference type="Gene3D" id="3.40.50.300">
    <property type="entry name" value="P-loop containing nucleotide triphosphate hydrolases"/>
    <property type="match status" value="1"/>
</dbReference>